<reference evidence="1" key="1">
    <citation type="journal article" date="2021" name="Arch.">
        <title>Rose virus R, a cytorhabdovirus infecting rose.</title>
        <authorList>
            <person name="Bolus S."/>
            <person name="Al Rwahnih M."/>
            <person name="Grinstead S.C."/>
            <person name="Mollov D."/>
        </authorList>
    </citation>
    <scope>NUCLEOTIDE SEQUENCE</scope>
    <source>
        <strain evidence="1">MDR92016</strain>
    </source>
</reference>
<dbReference type="GeneID" id="80539510"/>
<dbReference type="RefSeq" id="YP_010800860.1">
    <property type="nucleotide sequence ID" value="NC_076909.1"/>
</dbReference>
<proteinExistence type="predicted"/>
<evidence type="ECO:0000313" key="1">
    <source>
        <dbReference type="EMBL" id="QQZ02076.1"/>
    </source>
</evidence>
<sequence>MTEVFFVAVSMKVVMTVERKRGTLVPLFPTKLFNIIKEGTTGGSHGEEAIIAEFFRWLIYRSKMVKVAPKIALKSPHLGRSERLTLPIPDMVVFKSFHKMPELTGKMDYSCVTASGNNVSAVYNLNITSFKMKTVEVKKATRYIGLYPDSLSSEMFKPSKAVIDLLKERIKKPEPSALKRK</sequence>
<organism evidence="1 2">
    <name type="scientific">Rose virus R</name>
    <dbReference type="NCBI Taxonomy" id="2805917"/>
    <lineage>
        <taxon>Viruses</taxon>
        <taxon>Riboviria</taxon>
        <taxon>Orthornavirae</taxon>
        <taxon>Negarnaviricota</taxon>
        <taxon>Haploviricotina</taxon>
        <taxon>Monjiviricetes</taxon>
        <taxon>Mononegavirales</taxon>
        <taxon>Rhabdoviridae</taxon>
        <taxon>Betarhabdovirinae</taxon>
        <taxon>Betacytorhabdovirus</taxon>
        <taxon>Betacytorhabdovirus alpharosae</taxon>
        <taxon>Cytorhabdovirus rosae</taxon>
    </lineage>
</organism>
<name>A0AAE7P8F7_9RHAB</name>
<dbReference type="Proteomes" id="UP000830652">
    <property type="component" value="Segment"/>
</dbReference>
<keyword evidence="2" id="KW-1185">Reference proteome</keyword>
<protein>
    <submittedName>
        <fullName evidence="1">M protein</fullName>
    </submittedName>
</protein>
<dbReference type="EMBL" id="MT952336">
    <property type="protein sequence ID" value="QQZ02076.1"/>
    <property type="molecule type" value="Genomic_RNA"/>
</dbReference>
<evidence type="ECO:0000313" key="2">
    <source>
        <dbReference type="Proteomes" id="UP000830652"/>
    </source>
</evidence>
<accession>A0AAE7P8F7</accession>
<dbReference type="KEGG" id="vg:80539510"/>